<sequence>MSTSTSSVASQPVVFSTRTQYPLPSQKFMIPTSWKRYQLSQLINKALSLEKPVPFDFLVKGELLHTTLNQWCSDNGVGEEETLEIEYIESIMPPQKMSDFPHEDWVSSVSCQIQGHFLTASYDGQIRAFDYSKNLVSTTMAHTAPITSLCVVSSDESTHTVASSSQDLTAQITQIHLDASTSSKVLASLHLHTSTVSSISSNNAGTNLLTSSWDGLIGFWDTNIPAADEVPEPVLNERDRKKRRRIENSTSTRRKVPLLVLKSHIGRVSKALFAREDGKAASCGFDSTVRLWNTEYGVCEHTISAAEKPFLDLALTPDGHSALAVSTDRTMTLFDLRASPTHLAAAAASFAHAATPSCVVVCETNSHQAVTGAYDGVVRVWDVRSTKGAVATFRAWEGKQKVLSVDWRRGIVGVGGEGGLEVWKVGEEVA</sequence>
<dbReference type="OMA" id="DHKYVEF"/>
<name>A0A0D2L3H5_HYPSF</name>
<dbReference type="AlphaFoldDB" id="A0A0D2L3H5"/>
<dbReference type="Gene3D" id="2.130.10.10">
    <property type="entry name" value="YVTN repeat-like/Quinoprotein amine dehydrogenase"/>
    <property type="match status" value="1"/>
</dbReference>
<evidence type="ECO:0000259" key="8">
    <source>
        <dbReference type="Pfam" id="PF08154"/>
    </source>
</evidence>
<keyword evidence="1 6" id="KW-0690">Ribosome biogenesis</keyword>
<proteinExistence type="inferred from homology"/>
<dbReference type="PANTHER" id="PTHR19855">
    <property type="entry name" value="WD40 REPEAT PROTEIN 12, 37"/>
    <property type="match status" value="1"/>
</dbReference>
<dbReference type="STRING" id="945553.A0A0D2L3H5"/>
<dbReference type="GO" id="GO:0005654">
    <property type="term" value="C:nucleoplasm"/>
    <property type="evidence" value="ECO:0007669"/>
    <property type="project" value="UniProtKB-SubCell"/>
</dbReference>
<evidence type="ECO:0000256" key="4">
    <source>
        <dbReference type="ARBA" id="ARBA00022737"/>
    </source>
</evidence>
<dbReference type="OrthoDB" id="10251381at2759"/>
<keyword evidence="4" id="KW-0677">Repeat</keyword>
<dbReference type="SMART" id="SM00320">
    <property type="entry name" value="WD40"/>
    <property type="match status" value="7"/>
</dbReference>
<dbReference type="InterPro" id="IPR036322">
    <property type="entry name" value="WD40_repeat_dom_sf"/>
</dbReference>
<dbReference type="Pfam" id="PF08154">
    <property type="entry name" value="NLE"/>
    <property type="match status" value="1"/>
</dbReference>
<evidence type="ECO:0000313" key="9">
    <source>
        <dbReference type="EMBL" id="KJA21322.1"/>
    </source>
</evidence>
<dbReference type="HAMAP" id="MF_03029">
    <property type="entry name" value="WDR12"/>
    <property type="match status" value="1"/>
</dbReference>
<comment type="similarity">
    <text evidence="6">Belongs to the WD repeat WDR12/YTM1 family.</text>
</comment>
<dbReference type="Pfam" id="PF00400">
    <property type="entry name" value="WD40"/>
    <property type="match status" value="4"/>
</dbReference>
<dbReference type="SUPFAM" id="SSF50978">
    <property type="entry name" value="WD40 repeat-like"/>
    <property type="match status" value="1"/>
</dbReference>
<dbReference type="PRINTS" id="PR00320">
    <property type="entry name" value="GPROTEINBRPT"/>
</dbReference>
<dbReference type="GO" id="GO:0005730">
    <property type="term" value="C:nucleolus"/>
    <property type="evidence" value="ECO:0007669"/>
    <property type="project" value="UniProtKB-SubCell"/>
</dbReference>
<evidence type="ECO:0000313" key="10">
    <source>
        <dbReference type="Proteomes" id="UP000054270"/>
    </source>
</evidence>
<dbReference type="InterPro" id="IPR012972">
    <property type="entry name" value="NLE"/>
</dbReference>
<comment type="function">
    <text evidence="6">Component of the NOP7 complex, which is required for maturation of the 25S and 5.8S ribosomal RNAs and formation of the 60S ribosome.</text>
</comment>
<comment type="subunit">
    <text evidence="6">Component of the NOP7 complex, composed of ERB1, NOP7 and YTM1. Within the NOP7 complex ERB1 appears to interact directly with NOP7 and YTM1. The NOP7 complex also associates with the 66S pre-ribosome.</text>
</comment>
<dbReference type="PROSITE" id="PS50082">
    <property type="entry name" value="WD_REPEATS_2"/>
    <property type="match status" value="3"/>
</dbReference>
<dbReference type="InterPro" id="IPR001680">
    <property type="entry name" value="WD40_rpt"/>
</dbReference>
<gene>
    <name evidence="6" type="primary">YTM1</name>
    <name evidence="9" type="ORF">HYPSUDRAFT_140767</name>
</gene>
<accession>A0A0D2L3H5</accession>
<dbReference type="GO" id="GO:0043021">
    <property type="term" value="F:ribonucleoprotein complex binding"/>
    <property type="evidence" value="ECO:0007669"/>
    <property type="project" value="UniProtKB-UniRule"/>
</dbReference>
<dbReference type="PROSITE" id="PS00678">
    <property type="entry name" value="WD_REPEATS_1"/>
    <property type="match status" value="2"/>
</dbReference>
<dbReference type="GO" id="GO:0030687">
    <property type="term" value="C:preribosome, large subunit precursor"/>
    <property type="evidence" value="ECO:0007669"/>
    <property type="project" value="UniProtKB-UniRule"/>
</dbReference>
<keyword evidence="3 7" id="KW-0853">WD repeat</keyword>
<dbReference type="PANTHER" id="PTHR19855:SF11">
    <property type="entry name" value="RIBOSOME BIOGENESIS PROTEIN WDR12"/>
    <property type="match status" value="1"/>
</dbReference>
<dbReference type="InterPro" id="IPR020472">
    <property type="entry name" value="WD40_PAC1"/>
</dbReference>
<protein>
    <recommendedName>
        <fullName evidence="6">Ribosome biogenesis protein YTM1</fullName>
    </recommendedName>
</protein>
<evidence type="ECO:0000256" key="6">
    <source>
        <dbReference type="HAMAP-Rule" id="MF_03029"/>
    </source>
</evidence>
<dbReference type="InterPro" id="IPR028599">
    <property type="entry name" value="WDR12/Ytm1"/>
</dbReference>
<evidence type="ECO:0000256" key="3">
    <source>
        <dbReference type="ARBA" id="ARBA00022574"/>
    </source>
</evidence>
<dbReference type="Proteomes" id="UP000054270">
    <property type="component" value="Unassembled WGS sequence"/>
</dbReference>
<feature type="repeat" description="WD" evidence="7">
    <location>
        <begin position="189"/>
        <end position="221"/>
    </location>
</feature>
<feature type="repeat" description="WD" evidence="7">
    <location>
        <begin position="370"/>
        <end position="391"/>
    </location>
</feature>
<keyword evidence="10" id="KW-1185">Reference proteome</keyword>
<dbReference type="GO" id="GO:0000463">
    <property type="term" value="P:maturation of LSU-rRNA from tricistronic rRNA transcript (SSU-rRNA, 5.8S rRNA, LSU-rRNA)"/>
    <property type="evidence" value="ECO:0007669"/>
    <property type="project" value="UniProtKB-UniRule"/>
</dbReference>
<keyword evidence="5 6" id="KW-0539">Nucleus</keyword>
<dbReference type="GO" id="GO:0000466">
    <property type="term" value="P:maturation of 5.8S rRNA from tricistronic rRNA transcript (SSU-rRNA, 5.8S rRNA, LSU-rRNA)"/>
    <property type="evidence" value="ECO:0007669"/>
    <property type="project" value="UniProtKB-UniRule"/>
</dbReference>
<dbReference type="InterPro" id="IPR015943">
    <property type="entry name" value="WD40/YVTN_repeat-like_dom_sf"/>
</dbReference>
<comment type="subcellular location">
    <subcellularLocation>
        <location evidence="6">Nucleus</location>
        <location evidence="6">Nucleolus</location>
    </subcellularLocation>
    <subcellularLocation>
        <location evidence="6">Nucleus</location>
        <location evidence="6">Nucleoplasm</location>
    </subcellularLocation>
</comment>
<evidence type="ECO:0000256" key="7">
    <source>
        <dbReference type="PROSITE-ProRule" id="PRU00221"/>
    </source>
</evidence>
<organism evidence="9 10">
    <name type="scientific">Hypholoma sublateritium (strain FD-334 SS-4)</name>
    <dbReference type="NCBI Taxonomy" id="945553"/>
    <lineage>
        <taxon>Eukaryota</taxon>
        <taxon>Fungi</taxon>
        <taxon>Dikarya</taxon>
        <taxon>Basidiomycota</taxon>
        <taxon>Agaricomycotina</taxon>
        <taxon>Agaricomycetes</taxon>
        <taxon>Agaricomycetidae</taxon>
        <taxon>Agaricales</taxon>
        <taxon>Agaricineae</taxon>
        <taxon>Strophariaceae</taxon>
        <taxon>Hypholoma</taxon>
    </lineage>
</organism>
<evidence type="ECO:0000256" key="5">
    <source>
        <dbReference type="ARBA" id="ARBA00023242"/>
    </source>
</evidence>
<feature type="domain" description="NLE" evidence="8">
    <location>
        <begin position="13"/>
        <end position="70"/>
    </location>
</feature>
<reference evidence="10" key="1">
    <citation type="submission" date="2014-04" db="EMBL/GenBank/DDBJ databases">
        <title>Evolutionary Origins and Diversification of the Mycorrhizal Mutualists.</title>
        <authorList>
            <consortium name="DOE Joint Genome Institute"/>
            <consortium name="Mycorrhizal Genomics Consortium"/>
            <person name="Kohler A."/>
            <person name="Kuo A."/>
            <person name="Nagy L.G."/>
            <person name="Floudas D."/>
            <person name="Copeland A."/>
            <person name="Barry K.W."/>
            <person name="Cichocki N."/>
            <person name="Veneault-Fourrey C."/>
            <person name="LaButti K."/>
            <person name="Lindquist E.A."/>
            <person name="Lipzen A."/>
            <person name="Lundell T."/>
            <person name="Morin E."/>
            <person name="Murat C."/>
            <person name="Riley R."/>
            <person name="Ohm R."/>
            <person name="Sun H."/>
            <person name="Tunlid A."/>
            <person name="Henrissat B."/>
            <person name="Grigoriev I.V."/>
            <person name="Hibbett D.S."/>
            <person name="Martin F."/>
        </authorList>
    </citation>
    <scope>NUCLEOTIDE SEQUENCE [LARGE SCALE GENOMIC DNA]</scope>
    <source>
        <strain evidence="10">FD-334 SS-4</strain>
    </source>
</reference>
<dbReference type="EMBL" id="KN817559">
    <property type="protein sequence ID" value="KJA21322.1"/>
    <property type="molecule type" value="Genomic_DNA"/>
</dbReference>
<evidence type="ECO:0000256" key="1">
    <source>
        <dbReference type="ARBA" id="ARBA00022517"/>
    </source>
</evidence>
<keyword evidence="2 6" id="KW-0698">rRNA processing</keyword>
<dbReference type="PROSITE" id="PS50294">
    <property type="entry name" value="WD_REPEATS_REGION"/>
    <property type="match status" value="1"/>
</dbReference>
<feature type="repeat" description="WD" evidence="7">
    <location>
        <begin position="261"/>
        <end position="302"/>
    </location>
</feature>
<dbReference type="InterPro" id="IPR019775">
    <property type="entry name" value="WD40_repeat_CS"/>
</dbReference>
<evidence type="ECO:0000256" key="2">
    <source>
        <dbReference type="ARBA" id="ARBA00022552"/>
    </source>
</evidence>